<organism evidence="2 3">
    <name type="scientific">Asticcacaulis excentricus (strain ATCC 15261 / DSM 4724 / KCTC 12464 / NCIMB 9791 / VKM B-1370 / CB 48)</name>
    <dbReference type="NCBI Taxonomy" id="573065"/>
    <lineage>
        <taxon>Bacteria</taxon>
        <taxon>Pseudomonadati</taxon>
        <taxon>Pseudomonadota</taxon>
        <taxon>Alphaproteobacteria</taxon>
        <taxon>Caulobacterales</taxon>
        <taxon>Caulobacteraceae</taxon>
        <taxon>Asticcacaulis</taxon>
    </lineage>
</organism>
<reference evidence="3" key="1">
    <citation type="submission" date="2010-12" db="EMBL/GenBank/DDBJ databases">
        <title>Complete sequence of chromosome 1 of Asticcacaulis excentricus CB 48.</title>
        <authorList>
            <consortium name="US DOE Joint Genome Institute"/>
            <person name="Lucas S."/>
            <person name="Copeland A."/>
            <person name="Lapidus A."/>
            <person name="Cheng J.-F."/>
            <person name="Bruce D."/>
            <person name="Goodwin L."/>
            <person name="Pitluck S."/>
            <person name="Teshima H."/>
            <person name="Davenport K."/>
            <person name="Detter J.C."/>
            <person name="Han C."/>
            <person name="Tapia R."/>
            <person name="Land M."/>
            <person name="Hauser L."/>
            <person name="Jeffries C."/>
            <person name="Kyrpides N."/>
            <person name="Ivanova N."/>
            <person name="Ovchinnikova G."/>
            <person name="Brun Y.V."/>
            <person name="Woyke T."/>
        </authorList>
    </citation>
    <scope>NUCLEOTIDE SEQUENCE [LARGE SCALE GENOMIC DNA]</scope>
    <source>
        <strain evidence="3">ATCC 15261 / DSM 4724 / KCTC 12464 / NCIMB 9791 / VKM B-1370 / CB 48</strain>
    </source>
</reference>
<dbReference type="eggNOG" id="ENOG5032SCF">
    <property type="taxonomic scope" value="Bacteria"/>
</dbReference>
<sequence>MSPILDPAVQAYNRLMAHSFHRFTGRQIVAGTAGLSDAALAEALFATPQVIVSHGIEADPVFRYANAQALRLWEMGWDDFTRLPSRQSAEPDNGIQSDRNALLKAALVQGYVDHYAGIRVSASGRRFYIEDTVLWNVVDEANIRHGQAAFIRRWRFL</sequence>
<dbReference type="Pfam" id="PF08670">
    <property type="entry name" value="MEKHLA"/>
    <property type="match status" value="1"/>
</dbReference>
<evidence type="ECO:0000259" key="1">
    <source>
        <dbReference type="Pfam" id="PF08670"/>
    </source>
</evidence>
<evidence type="ECO:0000313" key="3">
    <source>
        <dbReference type="Proteomes" id="UP000001492"/>
    </source>
</evidence>
<dbReference type="OrthoDB" id="9794448at2"/>
<accession>E8RNP1</accession>
<dbReference type="HOGENOM" id="CLU_115296_1_0_5"/>
<keyword evidence="3" id="KW-1185">Reference proteome</keyword>
<proteinExistence type="predicted"/>
<dbReference type="Proteomes" id="UP000001492">
    <property type="component" value="Chromosome 1"/>
</dbReference>
<dbReference type="STRING" id="573065.Astex_1262"/>
<dbReference type="EMBL" id="CP002395">
    <property type="protein sequence ID" value="ADU12937.1"/>
    <property type="molecule type" value="Genomic_DNA"/>
</dbReference>
<dbReference type="InterPro" id="IPR013978">
    <property type="entry name" value="MEKHLA"/>
</dbReference>
<evidence type="ECO:0000313" key="2">
    <source>
        <dbReference type="EMBL" id="ADU12937.1"/>
    </source>
</evidence>
<name>E8RNP1_ASTEC</name>
<dbReference type="AlphaFoldDB" id="E8RNP1"/>
<protein>
    <submittedName>
        <fullName evidence="2">MEKHLA domain protein</fullName>
    </submittedName>
</protein>
<dbReference type="KEGG" id="aex:Astex_1262"/>
<gene>
    <name evidence="2" type="ordered locus">Astex_1262</name>
</gene>
<feature type="domain" description="MEKHLA" evidence="1">
    <location>
        <begin position="13"/>
        <end position="156"/>
    </location>
</feature>